<proteinExistence type="predicted"/>
<name>A0ABR2RUP6_9ROSI</name>
<keyword evidence="2" id="KW-1185">Reference proteome</keyword>
<evidence type="ECO:0000313" key="1">
    <source>
        <dbReference type="EMBL" id="KAK9016710.1"/>
    </source>
</evidence>
<dbReference type="Proteomes" id="UP001396334">
    <property type="component" value="Unassembled WGS sequence"/>
</dbReference>
<reference evidence="1 2" key="1">
    <citation type="journal article" date="2024" name="G3 (Bethesda)">
        <title>Genome assembly of Hibiscus sabdariffa L. provides insights into metabolisms of medicinal natural products.</title>
        <authorList>
            <person name="Kim T."/>
        </authorList>
    </citation>
    <scope>NUCLEOTIDE SEQUENCE [LARGE SCALE GENOMIC DNA]</scope>
    <source>
        <strain evidence="1">TK-2024</strain>
        <tissue evidence="1">Old leaves</tissue>
    </source>
</reference>
<accession>A0ABR2RUP6</accession>
<protein>
    <submittedName>
        <fullName evidence="1">Uncharacterized protein</fullName>
    </submittedName>
</protein>
<comment type="caution">
    <text evidence="1">The sequence shown here is derived from an EMBL/GenBank/DDBJ whole genome shotgun (WGS) entry which is preliminary data.</text>
</comment>
<dbReference type="EMBL" id="JBBPBN010000020">
    <property type="protein sequence ID" value="KAK9016710.1"/>
    <property type="molecule type" value="Genomic_DNA"/>
</dbReference>
<sequence length="70" mass="8114">MAWLWRWRCSQWMRRRRTLMEEPPISVSTVVFSRFLLILGTVAVQGSLDAEVDQVGHVGQVDQVSKVNKE</sequence>
<organism evidence="1 2">
    <name type="scientific">Hibiscus sabdariffa</name>
    <name type="common">roselle</name>
    <dbReference type="NCBI Taxonomy" id="183260"/>
    <lineage>
        <taxon>Eukaryota</taxon>
        <taxon>Viridiplantae</taxon>
        <taxon>Streptophyta</taxon>
        <taxon>Embryophyta</taxon>
        <taxon>Tracheophyta</taxon>
        <taxon>Spermatophyta</taxon>
        <taxon>Magnoliopsida</taxon>
        <taxon>eudicotyledons</taxon>
        <taxon>Gunneridae</taxon>
        <taxon>Pentapetalae</taxon>
        <taxon>rosids</taxon>
        <taxon>malvids</taxon>
        <taxon>Malvales</taxon>
        <taxon>Malvaceae</taxon>
        <taxon>Malvoideae</taxon>
        <taxon>Hibiscus</taxon>
    </lineage>
</organism>
<evidence type="ECO:0000313" key="2">
    <source>
        <dbReference type="Proteomes" id="UP001396334"/>
    </source>
</evidence>
<gene>
    <name evidence="1" type="ORF">V6N11_079205</name>
</gene>